<accession>A0A223KK71</accession>
<protein>
    <recommendedName>
        <fullName evidence="1">Transporter-associated domain-containing protein</fullName>
    </recommendedName>
</protein>
<dbReference type="RefSeq" id="WP_066416244.1">
    <property type="nucleotide sequence ID" value="NZ_CP018866.1"/>
</dbReference>
<feature type="domain" description="Transporter-associated" evidence="1">
    <location>
        <begin position="8"/>
        <end position="49"/>
    </location>
</feature>
<dbReference type="AlphaFoldDB" id="A0A223KK71"/>
<dbReference type="Gene3D" id="3.30.465.10">
    <property type="match status" value="1"/>
</dbReference>
<dbReference type="KEGG" id="bcoh:BC6307_00660"/>
<reference evidence="2 3" key="1">
    <citation type="submission" date="2016-12" db="EMBL/GenBank/DDBJ databases">
        <title>The whole genome sequencing and assembly of Bacillus cohnii DSM 6307T strain.</title>
        <authorList>
            <person name="Lee Y.-J."/>
            <person name="Yi H."/>
            <person name="Bahn Y.-S."/>
            <person name="Kim J.F."/>
            <person name="Lee D.-W."/>
        </authorList>
    </citation>
    <scope>NUCLEOTIDE SEQUENCE [LARGE SCALE GENOMIC DNA]</scope>
    <source>
        <strain evidence="2 3">DSM 6307</strain>
    </source>
</reference>
<dbReference type="InterPro" id="IPR016169">
    <property type="entry name" value="FAD-bd_PCMH_sub2"/>
</dbReference>
<dbReference type="SUPFAM" id="SSF56176">
    <property type="entry name" value="FAD-binding/transporter-associated domain-like"/>
    <property type="match status" value="1"/>
</dbReference>
<organism evidence="2 3">
    <name type="scientific">Sutcliffiella cohnii</name>
    <dbReference type="NCBI Taxonomy" id="33932"/>
    <lineage>
        <taxon>Bacteria</taxon>
        <taxon>Bacillati</taxon>
        <taxon>Bacillota</taxon>
        <taxon>Bacilli</taxon>
        <taxon>Bacillales</taxon>
        <taxon>Bacillaceae</taxon>
        <taxon>Sutcliffiella</taxon>
    </lineage>
</organism>
<gene>
    <name evidence="2" type="ORF">BC6307_00660</name>
</gene>
<keyword evidence="3" id="KW-1185">Reference proteome</keyword>
<dbReference type="InterPro" id="IPR036318">
    <property type="entry name" value="FAD-bd_PCMH-like_sf"/>
</dbReference>
<evidence type="ECO:0000313" key="3">
    <source>
        <dbReference type="Proteomes" id="UP000215224"/>
    </source>
</evidence>
<evidence type="ECO:0000259" key="1">
    <source>
        <dbReference type="Pfam" id="PF03471"/>
    </source>
</evidence>
<proteinExistence type="predicted"/>
<dbReference type="GO" id="GO:0050660">
    <property type="term" value="F:flavin adenine dinucleotide binding"/>
    <property type="evidence" value="ECO:0007669"/>
    <property type="project" value="InterPro"/>
</dbReference>
<evidence type="ECO:0000313" key="2">
    <source>
        <dbReference type="EMBL" id="AST89890.1"/>
    </source>
</evidence>
<sequence length="62" mass="7156">MDSGQVKKIGQDLFVLSGMLNLHEVEDILKVEFPKDEYDTLSRFIIGQLCYSENYSKKENAK</sequence>
<dbReference type="EMBL" id="CP018866">
    <property type="protein sequence ID" value="AST89890.1"/>
    <property type="molecule type" value="Genomic_DNA"/>
</dbReference>
<dbReference type="Proteomes" id="UP000215224">
    <property type="component" value="Chromosome"/>
</dbReference>
<name>A0A223KK71_9BACI</name>
<dbReference type="Pfam" id="PF03471">
    <property type="entry name" value="CorC_HlyC"/>
    <property type="match status" value="1"/>
</dbReference>
<dbReference type="InterPro" id="IPR005170">
    <property type="entry name" value="Transptr-assoc_dom"/>
</dbReference>
<dbReference type="STRING" id="1314751.GCA_001591425_02346"/>